<dbReference type="eggNOG" id="KOG3670">
    <property type="taxonomic scope" value="Eukaryota"/>
</dbReference>
<dbReference type="HOGENOM" id="CLU_063298_0_0_1"/>
<dbReference type="EMBL" id="CAFZ01000154">
    <property type="protein sequence ID" value="CCA72238.1"/>
    <property type="molecule type" value="Genomic_DNA"/>
</dbReference>
<evidence type="ECO:0000313" key="2">
    <source>
        <dbReference type="EMBL" id="CCA72238.1"/>
    </source>
</evidence>
<feature type="chain" id="PRO_5003468675" evidence="1">
    <location>
        <begin position="20"/>
        <end position="395"/>
    </location>
</feature>
<dbReference type="OMA" id="WGVSASI"/>
<dbReference type="GO" id="GO:0004620">
    <property type="term" value="F:phospholipase activity"/>
    <property type="evidence" value="ECO:0007669"/>
    <property type="project" value="InterPro"/>
</dbReference>
<dbReference type="Gene3D" id="3.40.50.1110">
    <property type="entry name" value="SGNH hydrolase"/>
    <property type="match status" value="1"/>
</dbReference>
<evidence type="ECO:0000256" key="1">
    <source>
        <dbReference type="SAM" id="SignalP"/>
    </source>
</evidence>
<comment type="caution">
    <text evidence="2">The sequence shown here is derived from an EMBL/GenBank/DDBJ whole genome shotgun (WGS) entry which is preliminary data.</text>
</comment>
<evidence type="ECO:0000313" key="3">
    <source>
        <dbReference type="Proteomes" id="UP000007148"/>
    </source>
</evidence>
<name>G4TLQ3_SERID</name>
<dbReference type="OrthoDB" id="10265800at2759"/>
<proteinExistence type="predicted"/>
<dbReference type="GO" id="GO:0006644">
    <property type="term" value="P:phospholipid metabolic process"/>
    <property type="evidence" value="ECO:0007669"/>
    <property type="project" value="TreeGrafter"/>
</dbReference>
<protein>
    <submittedName>
        <fullName evidence="2">Uncharacterized protein</fullName>
    </submittedName>
</protein>
<dbReference type="InParanoid" id="G4TLQ3"/>
<accession>G4TLQ3</accession>
<dbReference type="PANTHER" id="PTHR21325:SF31">
    <property type="entry name" value="GH22081P-RELATED"/>
    <property type="match status" value="1"/>
</dbReference>
<dbReference type="PANTHER" id="PTHR21325">
    <property type="entry name" value="PHOSPHOLIPASE B, PLB1"/>
    <property type="match status" value="1"/>
</dbReference>
<reference evidence="2 3" key="1">
    <citation type="journal article" date="2011" name="PLoS Pathog.">
        <title>Endophytic Life Strategies Decoded by Genome and Transcriptome Analyses of the Mutualistic Root Symbiont Piriformospora indica.</title>
        <authorList>
            <person name="Zuccaro A."/>
            <person name="Lahrmann U."/>
            <person name="Guldener U."/>
            <person name="Langen G."/>
            <person name="Pfiffi S."/>
            <person name="Biedenkopf D."/>
            <person name="Wong P."/>
            <person name="Samans B."/>
            <person name="Grimm C."/>
            <person name="Basiewicz M."/>
            <person name="Murat C."/>
            <person name="Martin F."/>
            <person name="Kogel K.H."/>
        </authorList>
    </citation>
    <scope>NUCLEOTIDE SEQUENCE [LARGE SCALE GENOMIC DNA]</scope>
    <source>
        <strain evidence="2 3">DSM 11827</strain>
    </source>
</reference>
<dbReference type="Proteomes" id="UP000007148">
    <property type="component" value="Unassembled WGS sequence"/>
</dbReference>
<dbReference type="InterPro" id="IPR001087">
    <property type="entry name" value="GDSL"/>
</dbReference>
<dbReference type="InterPro" id="IPR038885">
    <property type="entry name" value="PLB1"/>
</dbReference>
<sequence>MTLAFYTLIFTSLLNHVLANPLPALPRPIERRGNATFVHSVSECPTLPPRSTPATSVHDLRPDDFAYTLAIGDSITAGAFSRGLQANPFLSLSEWRGQSYAAGMDDGALTIPNLIRHYNPKATGGSKGSNIFPEVCFGLICLPGSLGWNPAVDQLNAAQTGALASNLPHEVKDYLIPQVKKWNLPNKKFKYINLQIGSNDLCWLCAQATIGIGPGSVDDFEANIRKTLEMIRKAIPNSLVNLLAVFKVSDIFELTKNQPYCSKLLTSLPHKNIECACSLLDGNIGETTRKLMDQLKDQYNDALIRIATDYQKQRYPDFAVVWQPEIISLGGYPIQALSDVDCFHPSLKSHELLAANIWNRMVGTKEEKKEPVAWTTSPQIRCLKEDDRILTNTLL</sequence>
<dbReference type="AlphaFoldDB" id="G4TLQ3"/>
<feature type="signal peptide" evidence="1">
    <location>
        <begin position="1"/>
        <end position="19"/>
    </location>
</feature>
<keyword evidence="1" id="KW-0732">Signal</keyword>
<keyword evidence="3" id="KW-1185">Reference proteome</keyword>
<dbReference type="SUPFAM" id="SSF52266">
    <property type="entry name" value="SGNH hydrolase"/>
    <property type="match status" value="1"/>
</dbReference>
<dbReference type="InterPro" id="IPR036514">
    <property type="entry name" value="SGNH_hydro_sf"/>
</dbReference>
<gene>
    <name evidence="2" type="ORF">PIIN_06172</name>
</gene>
<organism evidence="2 3">
    <name type="scientific">Serendipita indica (strain DSM 11827)</name>
    <name type="common">Root endophyte fungus</name>
    <name type="synonym">Piriformospora indica</name>
    <dbReference type="NCBI Taxonomy" id="1109443"/>
    <lineage>
        <taxon>Eukaryota</taxon>
        <taxon>Fungi</taxon>
        <taxon>Dikarya</taxon>
        <taxon>Basidiomycota</taxon>
        <taxon>Agaricomycotina</taxon>
        <taxon>Agaricomycetes</taxon>
        <taxon>Sebacinales</taxon>
        <taxon>Serendipitaceae</taxon>
        <taxon>Serendipita</taxon>
    </lineage>
</organism>
<dbReference type="STRING" id="1109443.G4TLQ3"/>
<dbReference type="Pfam" id="PF00657">
    <property type="entry name" value="Lipase_GDSL"/>
    <property type="match status" value="1"/>
</dbReference>